<organism evidence="2 3">
    <name type="scientific">Trypanosoma brucei brucei (strain 927/4 GUTat10.1)</name>
    <dbReference type="NCBI Taxonomy" id="185431"/>
    <lineage>
        <taxon>Eukaryota</taxon>
        <taxon>Discoba</taxon>
        <taxon>Euglenozoa</taxon>
        <taxon>Kinetoplastea</taxon>
        <taxon>Metakinetoplastina</taxon>
        <taxon>Trypanosomatida</taxon>
        <taxon>Trypanosomatidae</taxon>
        <taxon>Trypanosoma</taxon>
    </lineage>
</organism>
<dbReference type="InParanoid" id="Q389F6"/>
<dbReference type="OMA" id="RETYWKH"/>
<dbReference type="AlphaFoldDB" id="Q389F6"/>
<protein>
    <submittedName>
        <fullName evidence="2">Uncharacterized protein</fullName>
    </submittedName>
</protein>
<sequence>MAAVPQPPLAAVPQPPMAAVPQPPMAAVPQPPMAAVPQPPMAAVPQPPMAAVPQPPSAAVPQPPSAAVPQPPMAAVPQPPMAAVPQPPSAAVPQPPMAAVPQPPMAAVPQPPMAAVPQPPMAAVPQPPMAAVPQPPMAAVPQPPMAAVPQPPMAAVPQPPMAAVPQPPMAAVPQPPKAAVPQPPMAAVPQPPMAAARQSPLVVAPACPPTSDGLNATDGTGSGLSKSLVIPSAAGGLAVSLSETQQTRGYGRETEEIFSGNHPTSNPNLLSHSPLLAGLPSWNIPSASSSTWAGSTVTQVFVPQLDAVPARSVILPTAVWFDDRLERVVVPRVNATSSVPKGLQEEGSRQRLKPSFKRVKDKYLWRLPPSKEGIASELWRGVYWKHVDVHRYVSRRYFGGPPPVE</sequence>
<evidence type="ECO:0000313" key="3">
    <source>
        <dbReference type="Proteomes" id="UP000008524"/>
    </source>
</evidence>
<name>Q389F6_TRYB2</name>
<dbReference type="EMBL" id="CM000208">
    <property type="protein sequence ID" value="EAN78564.1"/>
    <property type="molecule type" value="Genomic_DNA"/>
</dbReference>
<gene>
    <name evidence="2" type="ORF">Tb10.389.1920</name>
</gene>
<dbReference type="Proteomes" id="UP000008524">
    <property type="component" value="Chromosome 10"/>
</dbReference>
<dbReference type="RefSeq" id="XP_823392.1">
    <property type="nucleotide sequence ID" value="XM_818299.1"/>
</dbReference>
<evidence type="ECO:0000313" key="2">
    <source>
        <dbReference type="EMBL" id="EAN78564.1"/>
    </source>
</evidence>
<accession>Q389F6</accession>
<dbReference type="KEGG" id="tbr:Tb10.389.1920"/>
<reference evidence="2 3" key="1">
    <citation type="journal article" date="2005" name="Science">
        <title>Comparative genomics of trypanosomatid parasitic protozoa.</title>
        <authorList>
            <person name="El-Sayed N.M."/>
            <person name="Myler P.J."/>
            <person name="Blandin G."/>
            <person name="Berriman M."/>
            <person name="Crabtree J."/>
            <person name="Aggarwal G."/>
            <person name="Caler E."/>
            <person name="Renauld H."/>
            <person name="Worthey E.A."/>
            <person name="Hertz-Fowler C."/>
            <person name="Ghedin E."/>
            <person name="Peacock C."/>
            <person name="Bartholomeu D.C."/>
            <person name="Haas B.J."/>
            <person name="Tran A.N."/>
            <person name="Wortman J.R."/>
            <person name="Alsmark U.C."/>
            <person name="Angiuoli S."/>
            <person name="Anupama A."/>
            <person name="Badger J."/>
            <person name="Bringaud F."/>
            <person name="Cadag E."/>
            <person name="Carlton J.M."/>
            <person name="Cerqueira G.C."/>
            <person name="Creasy T."/>
            <person name="Delcher A.L."/>
            <person name="Djikeng A."/>
            <person name="Embley T.M."/>
            <person name="Hauser C."/>
            <person name="Ivens A.C."/>
            <person name="Kummerfeld S.K."/>
            <person name="Pereira-Leal J.B."/>
            <person name="Nilsson D."/>
            <person name="Peterson J."/>
            <person name="Salzberg S.L."/>
            <person name="Shallom J."/>
            <person name="Silva J.C."/>
            <person name="Sundaram J."/>
            <person name="Westenberger S."/>
            <person name="White O."/>
            <person name="Melville S.E."/>
            <person name="Donelson J.E."/>
            <person name="Andersson B."/>
            <person name="Stuart K.D."/>
            <person name="Hall N."/>
        </authorList>
    </citation>
    <scope>NUCLEOTIDE SEQUENCE [LARGE SCALE GENOMIC DNA]</scope>
    <source>
        <strain evidence="2 3">927/4 GUTat10.1</strain>
    </source>
</reference>
<dbReference type="eggNOG" id="ENOG502QQEE">
    <property type="taxonomic scope" value="Eukaryota"/>
</dbReference>
<dbReference type="OrthoDB" id="252978at2759"/>
<feature type="region of interest" description="Disordered" evidence="1">
    <location>
        <begin position="1"/>
        <end position="191"/>
    </location>
</feature>
<dbReference type="GeneID" id="3662578"/>
<keyword evidence="3" id="KW-1185">Reference proteome</keyword>
<reference evidence="2 3" key="2">
    <citation type="journal article" date="2005" name="Science">
        <title>The genome of the African trypanosome Trypanosoma brucei.</title>
        <authorList>
            <person name="Berriman M."/>
            <person name="Ghedin E."/>
            <person name="Hertz-Fowler C."/>
            <person name="Blandin G."/>
            <person name="Renauld H."/>
            <person name="Bartholomeu D.C."/>
            <person name="Lennard N.J."/>
            <person name="Caler E."/>
            <person name="Hamlin N.E."/>
            <person name="Haas B."/>
            <person name="Bohme U."/>
            <person name="Hannick L."/>
            <person name="Aslett M.A."/>
            <person name="Shallom J."/>
            <person name="Marcello L."/>
            <person name="Hou L."/>
            <person name="Wickstead B."/>
            <person name="Alsmark U.C."/>
            <person name="Arrowsmith C."/>
            <person name="Atkin R.J."/>
            <person name="Barron A.J."/>
            <person name="Bringaud F."/>
            <person name="Brooks K."/>
            <person name="Carrington M."/>
            <person name="Cherevach I."/>
            <person name="Chillingworth T.J."/>
            <person name="Churcher C."/>
            <person name="Clark L.N."/>
            <person name="Corton C.H."/>
            <person name="Cronin A."/>
            <person name="Davies R.M."/>
            <person name="Doggett J."/>
            <person name="Djikeng A."/>
            <person name="Feldblyum T."/>
            <person name="Field M.C."/>
            <person name="Fraser A."/>
            <person name="Goodhead I."/>
            <person name="Hance Z."/>
            <person name="Harper D."/>
            <person name="Harris B.R."/>
            <person name="Hauser H."/>
            <person name="Hostetler J."/>
            <person name="Ivens A."/>
            <person name="Jagels K."/>
            <person name="Johnson D."/>
            <person name="Johnson J."/>
            <person name="Jones K."/>
            <person name="Kerhornou A.X."/>
            <person name="Koo H."/>
            <person name="Larke N."/>
            <person name="Landfear S."/>
            <person name="Larkin C."/>
            <person name="Leech V."/>
            <person name="Line A."/>
            <person name="Lord A."/>
            <person name="Macleod A."/>
            <person name="Mooney P.J."/>
            <person name="Moule S."/>
            <person name="Martin D.M."/>
            <person name="Morgan G.W."/>
            <person name="Mungall K."/>
            <person name="Norbertczak H."/>
            <person name="Ormond D."/>
            <person name="Pai G."/>
            <person name="Peacock C.S."/>
            <person name="Peterson J."/>
            <person name="Quail M.A."/>
            <person name="Rabbinowitsch E."/>
            <person name="Rajandream M.A."/>
            <person name="Reitter C."/>
            <person name="Salzberg S.L."/>
            <person name="Sanders M."/>
            <person name="Schobel S."/>
            <person name="Sharp S."/>
            <person name="Simmonds M."/>
            <person name="Simpson A.J."/>
            <person name="Tallon L."/>
            <person name="Turner C.M."/>
            <person name="Tait A."/>
            <person name="Tivey A.R."/>
            <person name="Van Aken S."/>
            <person name="Walker D."/>
            <person name="Wanless D."/>
            <person name="Wang S."/>
            <person name="White B."/>
            <person name="White O."/>
            <person name="Whitehead S."/>
            <person name="Woodward J."/>
            <person name="Wortman J."/>
            <person name="Adams M.D."/>
            <person name="Embley T.M."/>
            <person name="Gull K."/>
            <person name="Ullu E."/>
            <person name="Barry J.D."/>
            <person name="Fairlamb A.H."/>
            <person name="Opperdoes F."/>
            <person name="Barrell B.G."/>
            <person name="Donelson J.E."/>
            <person name="Hall N."/>
            <person name="Fraser C.M."/>
            <person name="Melville S.E."/>
            <person name="El-Sayed N.M."/>
        </authorList>
    </citation>
    <scope>NUCLEOTIDE SEQUENCE [LARGE SCALE GENOMIC DNA]</scope>
    <source>
        <strain evidence="2 3">927/4 GUTat10.1</strain>
    </source>
</reference>
<proteinExistence type="predicted"/>
<dbReference type="STRING" id="185431.Q389F6"/>
<dbReference type="PaxDb" id="5691-EAN78564"/>
<evidence type="ECO:0000256" key="1">
    <source>
        <dbReference type="SAM" id="MobiDB-lite"/>
    </source>
</evidence>
<dbReference type="GO" id="GO:0035869">
    <property type="term" value="C:ciliary transition zone"/>
    <property type="evidence" value="ECO:0000314"/>
    <property type="project" value="GeneDB"/>
</dbReference>